<evidence type="ECO:0000313" key="10">
    <source>
        <dbReference type="EMBL" id="CUS44760.1"/>
    </source>
</evidence>
<dbReference type="Pfam" id="PF00892">
    <property type="entry name" value="EamA"/>
    <property type="match status" value="1"/>
</dbReference>
<feature type="transmembrane region" description="Helical" evidence="8">
    <location>
        <begin position="202"/>
        <end position="222"/>
    </location>
</feature>
<feature type="transmembrane region" description="Helical" evidence="8">
    <location>
        <begin position="140"/>
        <end position="156"/>
    </location>
</feature>
<dbReference type="SUPFAM" id="SSF103481">
    <property type="entry name" value="Multidrug resistance efflux transporter EmrE"/>
    <property type="match status" value="2"/>
</dbReference>
<evidence type="ECO:0000256" key="6">
    <source>
        <dbReference type="ARBA" id="ARBA00022989"/>
    </source>
</evidence>
<dbReference type="EMBL" id="CZQE01000177">
    <property type="protein sequence ID" value="CUS44760.1"/>
    <property type="molecule type" value="Genomic_DNA"/>
</dbReference>
<dbReference type="PANTHER" id="PTHR22911:SF137">
    <property type="entry name" value="SOLUTE CARRIER FAMILY 35 MEMBER G2-RELATED"/>
    <property type="match status" value="1"/>
</dbReference>
<accession>A0A160TIE3</accession>
<feature type="transmembrane region" description="Helical" evidence="8">
    <location>
        <begin position="168"/>
        <end position="190"/>
    </location>
</feature>
<evidence type="ECO:0000256" key="4">
    <source>
        <dbReference type="ARBA" id="ARBA00022475"/>
    </source>
</evidence>
<dbReference type="InterPro" id="IPR037185">
    <property type="entry name" value="EmrE-like"/>
</dbReference>
<proteinExistence type="inferred from homology"/>
<feature type="transmembrane region" description="Helical" evidence="8">
    <location>
        <begin position="93"/>
        <end position="110"/>
    </location>
</feature>
<reference evidence="10" key="1">
    <citation type="submission" date="2015-10" db="EMBL/GenBank/DDBJ databases">
        <authorList>
            <person name="Gilbert D.G."/>
        </authorList>
    </citation>
    <scope>NUCLEOTIDE SEQUENCE</scope>
</reference>
<feature type="transmembrane region" description="Helical" evidence="8">
    <location>
        <begin position="33"/>
        <end position="50"/>
    </location>
</feature>
<feature type="domain" description="EamA" evidence="9">
    <location>
        <begin position="2"/>
        <end position="132"/>
    </location>
</feature>
<protein>
    <submittedName>
        <fullName evidence="10">Protein rarD</fullName>
    </submittedName>
</protein>
<evidence type="ECO:0000256" key="1">
    <source>
        <dbReference type="ARBA" id="ARBA00004651"/>
    </source>
</evidence>
<dbReference type="GO" id="GO:0005886">
    <property type="term" value="C:plasma membrane"/>
    <property type="evidence" value="ECO:0007669"/>
    <property type="project" value="UniProtKB-SubCell"/>
</dbReference>
<evidence type="ECO:0000256" key="3">
    <source>
        <dbReference type="ARBA" id="ARBA00022448"/>
    </source>
</evidence>
<name>A0A160TIE3_9ZZZZ</name>
<keyword evidence="5 8" id="KW-0812">Transmembrane</keyword>
<keyword evidence="7 8" id="KW-0472">Membrane</keyword>
<dbReference type="InterPro" id="IPR000620">
    <property type="entry name" value="EamA_dom"/>
</dbReference>
<feature type="transmembrane region" description="Helical" evidence="8">
    <location>
        <begin position="117"/>
        <end position="134"/>
    </location>
</feature>
<evidence type="ECO:0000256" key="5">
    <source>
        <dbReference type="ARBA" id="ARBA00022692"/>
    </source>
</evidence>
<keyword evidence="6 8" id="KW-1133">Transmembrane helix</keyword>
<evidence type="ECO:0000259" key="9">
    <source>
        <dbReference type="Pfam" id="PF00892"/>
    </source>
</evidence>
<dbReference type="NCBIfam" id="TIGR00688">
    <property type="entry name" value="rarD"/>
    <property type="match status" value="1"/>
</dbReference>
<feature type="transmembrane region" description="Helical" evidence="8">
    <location>
        <begin position="229"/>
        <end position="250"/>
    </location>
</feature>
<dbReference type="InterPro" id="IPR004626">
    <property type="entry name" value="RarD"/>
</dbReference>
<evidence type="ECO:0000256" key="7">
    <source>
        <dbReference type="ARBA" id="ARBA00023136"/>
    </source>
</evidence>
<evidence type="ECO:0000256" key="8">
    <source>
        <dbReference type="SAM" id="Phobius"/>
    </source>
</evidence>
<sequence length="293" mass="31402">MLGAAAYVLWGVLPLYLRLLRHVPASQILAHRVLWSVVMLVVVALLFRRVRTIVASVTWRTLLLLSASASLIALNWLVYIWAVQNAHVLDASLGYFINPLVNVALGVMVLSERVRRIQWVAIALAALGVGVMALSNGSSIWISLVLALTFGFYGLIRKVVAIDALGGLLIETILLAPFAFGLLLIAHGSGEGAFGREAATDLLLILAGAVTAAPLLLFAGAARRMPYTALGLLQYIAPTLQFLIAIFVFGEHLRPHDLAAFGLIWAGLAVYAVDSIRAGRAARANAVLEPATR</sequence>
<keyword evidence="4" id="KW-1003">Cell membrane</keyword>
<gene>
    <name evidence="10" type="ORF">MGWOODY_Smn1752</name>
</gene>
<organism evidence="10">
    <name type="scientific">hydrothermal vent metagenome</name>
    <dbReference type="NCBI Taxonomy" id="652676"/>
    <lineage>
        <taxon>unclassified sequences</taxon>
        <taxon>metagenomes</taxon>
        <taxon>ecological metagenomes</taxon>
    </lineage>
</organism>
<keyword evidence="3" id="KW-0813">Transport</keyword>
<evidence type="ECO:0000256" key="2">
    <source>
        <dbReference type="ARBA" id="ARBA00007362"/>
    </source>
</evidence>
<comment type="similarity">
    <text evidence="2">Belongs to the EamA transporter family.</text>
</comment>
<feature type="transmembrane region" description="Helical" evidence="8">
    <location>
        <begin position="62"/>
        <end position="81"/>
    </location>
</feature>
<dbReference type="AlphaFoldDB" id="A0A160TIE3"/>
<dbReference type="PANTHER" id="PTHR22911">
    <property type="entry name" value="ACYL-MALONYL CONDENSING ENZYME-RELATED"/>
    <property type="match status" value="1"/>
</dbReference>
<feature type="transmembrane region" description="Helical" evidence="8">
    <location>
        <begin position="256"/>
        <end position="273"/>
    </location>
</feature>
<comment type="subcellular location">
    <subcellularLocation>
        <location evidence="1">Cell membrane</location>
        <topology evidence="1">Multi-pass membrane protein</topology>
    </subcellularLocation>
</comment>